<reference evidence="2 3" key="1">
    <citation type="journal article" date="2017" name="Front. Microbiol.">
        <title>New Insights into the Diversity of the Genus Faecalibacterium.</title>
        <authorList>
            <person name="Benevides L."/>
            <person name="Burman S."/>
            <person name="Martin R."/>
            <person name="Robert V."/>
            <person name="Thomas M."/>
            <person name="Miquel S."/>
            <person name="Chain F."/>
            <person name="Sokol H."/>
            <person name="Bermudez-Humaran L.G."/>
            <person name="Morrison M."/>
            <person name="Langella P."/>
            <person name="Azevedo V.A."/>
            <person name="Chatel J.M."/>
            <person name="Soares S."/>
        </authorList>
    </citation>
    <scope>NUCLEOTIDE SEQUENCE [LARGE SCALE GENOMIC DNA]</scope>
    <source>
        <strain evidence="3">CNCM I-4540</strain>
    </source>
</reference>
<proteinExistence type="predicted"/>
<dbReference type="Proteomes" id="UP000220752">
    <property type="component" value="Unassembled WGS sequence"/>
</dbReference>
<comment type="caution">
    <text evidence="2">The sequence shown here is derived from an EMBL/GenBank/DDBJ whole genome shotgun (WGS) entry which is preliminary data.</text>
</comment>
<dbReference type="EMBL" id="NMTQ01000037">
    <property type="protein sequence ID" value="PDX57172.1"/>
    <property type="molecule type" value="Genomic_DNA"/>
</dbReference>
<sequence>MNDMNTTDRALSWDDEFTNEQQEFVLLPEGDYAFEVTGMERARFEGSAKLPPCSMAKLTLKIFGGAKGDTTVTHRLYLHTKTQGLLGAFFESIGQCKRGETFRPRWNEIVGARGWCKLGIREYTKQSGPHAGETGQSNEVTRFLPPPEPKAAPTQGWTQGAF</sequence>
<gene>
    <name evidence="2" type="ORF">CGS46_11550</name>
</gene>
<accession>A0A2A6Z729</accession>
<organism evidence="2 3">
    <name type="scientific">Faecalibacterium langellae</name>
    <dbReference type="NCBI Taxonomy" id="3435293"/>
    <lineage>
        <taxon>Bacteria</taxon>
        <taxon>Bacillati</taxon>
        <taxon>Bacillota</taxon>
        <taxon>Clostridia</taxon>
        <taxon>Eubacteriales</taxon>
        <taxon>Oscillospiraceae</taxon>
        <taxon>Faecalibacterium</taxon>
    </lineage>
</organism>
<evidence type="ECO:0000313" key="3">
    <source>
        <dbReference type="Proteomes" id="UP000220752"/>
    </source>
</evidence>
<feature type="region of interest" description="Disordered" evidence="1">
    <location>
        <begin position="126"/>
        <end position="162"/>
    </location>
</feature>
<name>A0A2A6Z729_9FIRM</name>
<protein>
    <submittedName>
        <fullName evidence="2">DUF669 domain-containing protein</fullName>
    </submittedName>
</protein>
<evidence type="ECO:0000313" key="2">
    <source>
        <dbReference type="EMBL" id="PDX57172.1"/>
    </source>
</evidence>
<dbReference type="AlphaFoldDB" id="A0A2A6Z729"/>
<evidence type="ECO:0000256" key="1">
    <source>
        <dbReference type="SAM" id="MobiDB-lite"/>
    </source>
</evidence>
<keyword evidence="3" id="KW-1185">Reference proteome</keyword>